<reference evidence="1 2" key="1">
    <citation type="submission" date="2021-06" db="EMBL/GenBank/DDBJ databases">
        <authorList>
            <person name="Palmer J.M."/>
        </authorList>
    </citation>
    <scope>NUCLEOTIDE SEQUENCE [LARGE SCALE GENOMIC DNA]</scope>
    <source>
        <strain evidence="2">if_2019</strain>
        <tissue evidence="1">Muscle</tissue>
    </source>
</reference>
<name>A0ABV0UH42_9TELE</name>
<accession>A0ABV0UH42</accession>
<evidence type="ECO:0000313" key="1">
    <source>
        <dbReference type="EMBL" id="MEQ2243113.1"/>
    </source>
</evidence>
<keyword evidence="2" id="KW-1185">Reference proteome</keyword>
<dbReference type="EMBL" id="JAHRIQ010069718">
    <property type="protein sequence ID" value="MEQ2243113.1"/>
    <property type="molecule type" value="Genomic_DNA"/>
</dbReference>
<protein>
    <submittedName>
        <fullName evidence="1">Uncharacterized protein</fullName>
    </submittedName>
</protein>
<evidence type="ECO:0000313" key="2">
    <source>
        <dbReference type="Proteomes" id="UP001482620"/>
    </source>
</evidence>
<proteinExistence type="predicted"/>
<dbReference type="Proteomes" id="UP001482620">
    <property type="component" value="Unassembled WGS sequence"/>
</dbReference>
<sequence>MSADYPACLKLTNFISLCLKPEMWQKVEKFKGAEYFCKALCCSKLISKSLHHPHEAGKPKLGSSSFDLRPAWLISMQINHSMTTLANKSLLPLKLHLLTEVMPPKNGILEALTHFPFLFLPSDSSA</sequence>
<comment type="caution">
    <text evidence="1">The sequence shown here is derived from an EMBL/GenBank/DDBJ whole genome shotgun (WGS) entry which is preliminary data.</text>
</comment>
<gene>
    <name evidence="1" type="ORF">ILYODFUR_003866</name>
</gene>
<organism evidence="1 2">
    <name type="scientific">Ilyodon furcidens</name>
    <name type="common">goldbreast splitfin</name>
    <dbReference type="NCBI Taxonomy" id="33524"/>
    <lineage>
        <taxon>Eukaryota</taxon>
        <taxon>Metazoa</taxon>
        <taxon>Chordata</taxon>
        <taxon>Craniata</taxon>
        <taxon>Vertebrata</taxon>
        <taxon>Euteleostomi</taxon>
        <taxon>Actinopterygii</taxon>
        <taxon>Neopterygii</taxon>
        <taxon>Teleostei</taxon>
        <taxon>Neoteleostei</taxon>
        <taxon>Acanthomorphata</taxon>
        <taxon>Ovalentaria</taxon>
        <taxon>Atherinomorphae</taxon>
        <taxon>Cyprinodontiformes</taxon>
        <taxon>Goodeidae</taxon>
        <taxon>Ilyodon</taxon>
    </lineage>
</organism>